<reference evidence="2" key="3">
    <citation type="submission" date="2021-05" db="UniProtKB">
        <authorList>
            <consortium name="EnsemblPlants"/>
        </authorList>
    </citation>
    <scope>IDENTIFICATION</scope>
    <source>
        <strain evidence="2">cv. B73</strain>
    </source>
</reference>
<organism evidence="2 3">
    <name type="scientific">Zea mays</name>
    <name type="common">Maize</name>
    <dbReference type="NCBI Taxonomy" id="4577"/>
    <lineage>
        <taxon>Eukaryota</taxon>
        <taxon>Viridiplantae</taxon>
        <taxon>Streptophyta</taxon>
        <taxon>Embryophyta</taxon>
        <taxon>Tracheophyta</taxon>
        <taxon>Spermatophyta</taxon>
        <taxon>Magnoliopsida</taxon>
        <taxon>Liliopsida</taxon>
        <taxon>Poales</taxon>
        <taxon>Poaceae</taxon>
        <taxon>PACMAD clade</taxon>
        <taxon>Panicoideae</taxon>
        <taxon>Andropogonodae</taxon>
        <taxon>Andropogoneae</taxon>
        <taxon>Tripsacinae</taxon>
        <taxon>Zea</taxon>
    </lineage>
</organism>
<dbReference type="Gramene" id="Zm00001eb307110_T001">
    <property type="protein sequence ID" value="Zm00001eb307110_P001"/>
    <property type="gene ID" value="Zm00001eb307110"/>
</dbReference>
<feature type="compositionally biased region" description="Polar residues" evidence="1">
    <location>
        <begin position="1"/>
        <end position="11"/>
    </location>
</feature>
<evidence type="ECO:0000256" key="1">
    <source>
        <dbReference type="SAM" id="MobiDB-lite"/>
    </source>
</evidence>
<dbReference type="InParanoid" id="A0A804UD91"/>
<evidence type="ECO:0000313" key="3">
    <source>
        <dbReference type="Proteomes" id="UP000007305"/>
    </source>
</evidence>
<evidence type="ECO:0000313" key="2">
    <source>
        <dbReference type="EnsemblPlants" id="Zm00001eb307110_P001"/>
    </source>
</evidence>
<feature type="region of interest" description="Disordered" evidence="1">
    <location>
        <begin position="1"/>
        <end position="88"/>
    </location>
</feature>
<dbReference type="AlphaFoldDB" id="A0A804UD91"/>
<dbReference type="EnsemblPlants" id="Zm00001eb307110_T001">
    <property type="protein sequence ID" value="Zm00001eb307110_P001"/>
    <property type="gene ID" value="Zm00001eb307110"/>
</dbReference>
<keyword evidence="3" id="KW-1185">Reference proteome</keyword>
<sequence>MEHGQRASTKGTRAHRSSAAGNRQRELGCGGEAPRLEVEDEGPKRSPMEEQGLATGHGEQARAGKMSRGAASHGSRGNADELAAGTEQRDCLGVVSSRARVLWTPGGRARLGVRARR</sequence>
<reference evidence="2" key="2">
    <citation type="submission" date="2019-07" db="EMBL/GenBank/DDBJ databases">
        <authorList>
            <person name="Seetharam A."/>
            <person name="Woodhouse M."/>
            <person name="Cannon E."/>
        </authorList>
    </citation>
    <scope>NUCLEOTIDE SEQUENCE [LARGE SCALE GENOMIC DNA]</scope>
    <source>
        <strain evidence="2">cv. B73</strain>
    </source>
</reference>
<proteinExistence type="predicted"/>
<dbReference type="Proteomes" id="UP000007305">
    <property type="component" value="Chromosome 7"/>
</dbReference>
<name>A0A804UD91_MAIZE</name>
<feature type="compositionally biased region" description="Basic and acidic residues" evidence="1">
    <location>
        <begin position="34"/>
        <end position="48"/>
    </location>
</feature>
<protein>
    <submittedName>
        <fullName evidence="2">Uncharacterized protein</fullName>
    </submittedName>
</protein>
<reference evidence="3" key="1">
    <citation type="submission" date="2015-12" db="EMBL/GenBank/DDBJ databases">
        <title>Update maize B73 reference genome by single molecule sequencing technologies.</title>
        <authorList>
            <consortium name="Maize Genome Sequencing Project"/>
            <person name="Ware D."/>
        </authorList>
    </citation>
    <scope>NUCLEOTIDE SEQUENCE [LARGE SCALE GENOMIC DNA]</scope>
    <source>
        <strain evidence="3">cv. B73</strain>
    </source>
</reference>
<accession>A0A804UD91</accession>